<dbReference type="EMBL" id="WBOS01000024">
    <property type="protein sequence ID" value="KAB2328747.1"/>
    <property type="molecule type" value="Genomic_DNA"/>
</dbReference>
<evidence type="ECO:0000313" key="2">
    <source>
        <dbReference type="Proteomes" id="UP000481030"/>
    </source>
</evidence>
<comment type="caution">
    <text evidence="1">The sequence shown here is derived from an EMBL/GenBank/DDBJ whole genome shotgun (WGS) entry which is preliminary data.</text>
</comment>
<keyword evidence="2" id="KW-1185">Reference proteome</keyword>
<protein>
    <submittedName>
        <fullName evidence="1">Uncharacterized protein</fullName>
    </submittedName>
</protein>
<name>A0A6L3UXQ1_9BACI</name>
<proteinExistence type="predicted"/>
<sequence>MISLFLCDFYVSIYYFNKIVEHFKQSRETNPSRIKAVVLVKVLQAAPLISPAYDDNPLKRKSLDAGRVIMMNCWVIYENRAVNPLSIGRRRFHFIVTVWQK</sequence>
<dbReference type="AlphaFoldDB" id="A0A6L3UXQ1"/>
<gene>
    <name evidence="1" type="ORF">F7731_24280</name>
</gene>
<evidence type="ECO:0000313" key="1">
    <source>
        <dbReference type="EMBL" id="KAB2328747.1"/>
    </source>
</evidence>
<dbReference type="Proteomes" id="UP000481030">
    <property type="component" value="Unassembled WGS sequence"/>
</dbReference>
<organism evidence="1 2">
    <name type="scientific">Cytobacillus depressus</name>
    <dbReference type="NCBI Taxonomy" id="1602942"/>
    <lineage>
        <taxon>Bacteria</taxon>
        <taxon>Bacillati</taxon>
        <taxon>Bacillota</taxon>
        <taxon>Bacilli</taxon>
        <taxon>Bacillales</taxon>
        <taxon>Bacillaceae</taxon>
        <taxon>Cytobacillus</taxon>
    </lineage>
</organism>
<accession>A0A6L3UXQ1</accession>
<dbReference type="RefSeq" id="WP_151537369.1">
    <property type="nucleotide sequence ID" value="NZ_WBOS01000024.1"/>
</dbReference>
<reference evidence="1 2" key="1">
    <citation type="journal article" date="2016" name="Antonie Van Leeuwenhoek">
        <title>Bacillus depressus sp. nov., isolated from soil of a sunflower field.</title>
        <authorList>
            <person name="Wei X."/>
            <person name="Xin D."/>
            <person name="Xin Y."/>
            <person name="Zhang H."/>
            <person name="Wang T."/>
            <person name="Zhang J."/>
        </authorList>
    </citation>
    <scope>NUCLEOTIDE SEQUENCE [LARGE SCALE GENOMIC DNA]</scope>
    <source>
        <strain evidence="1 2">BZ1</strain>
    </source>
</reference>